<dbReference type="Proteomes" id="UP000183832">
    <property type="component" value="Unassembled WGS sequence"/>
</dbReference>
<name>A0A1J1IR26_9DIPT</name>
<evidence type="ECO:0000313" key="2">
    <source>
        <dbReference type="Proteomes" id="UP000183832"/>
    </source>
</evidence>
<accession>A0A1J1IR26</accession>
<dbReference type="EMBL" id="CVRI01000057">
    <property type="protein sequence ID" value="CRL02004.1"/>
    <property type="molecule type" value="Genomic_DNA"/>
</dbReference>
<gene>
    <name evidence="1" type="ORF">CLUMA_CG015574</name>
</gene>
<protein>
    <submittedName>
        <fullName evidence="1">CLUMA_CG015574, isoform A</fullName>
    </submittedName>
</protein>
<proteinExistence type="predicted"/>
<reference evidence="1 2" key="1">
    <citation type="submission" date="2015-04" db="EMBL/GenBank/DDBJ databases">
        <authorList>
            <person name="Syromyatnikov M.Y."/>
            <person name="Popov V.N."/>
        </authorList>
    </citation>
    <scope>NUCLEOTIDE SEQUENCE [LARGE SCALE GENOMIC DNA]</scope>
</reference>
<dbReference type="AlphaFoldDB" id="A0A1J1IR26"/>
<sequence>MATDDNICSHKFIKESINDFNDDCHVIIKISLLNIASEISNQILILGLVTLINLNINGAT</sequence>
<evidence type="ECO:0000313" key="1">
    <source>
        <dbReference type="EMBL" id="CRL02004.1"/>
    </source>
</evidence>
<keyword evidence="2" id="KW-1185">Reference proteome</keyword>
<organism evidence="1 2">
    <name type="scientific">Clunio marinus</name>
    <dbReference type="NCBI Taxonomy" id="568069"/>
    <lineage>
        <taxon>Eukaryota</taxon>
        <taxon>Metazoa</taxon>
        <taxon>Ecdysozoa</taxon>
        <taxon>Arthropoda</taxon>
        <taxon>Hexapoda</taxon>
        <taxon>Insecta</taxon>
        <taxon>Pterygota</taxon>
        <taxon>Neoptera</taxon>
        <taxon>Endopterygota</taxon>
        <taxon>Diptera</taxon>
        <taxon>Nematocera</taxon>
        <taxon>Chironomoidea</taxon>
        <taxon>Chironomidae</taxon>
        <taxon>Clunio</taxon>
    </lineage>
</organism>